<reference evidence="1 2" key="1">
    <citation type="submission" date="2024-09" db="EMBL/GenBank/DDBJ databases">
        <authorList>
            <person name="Fullem K."/>
        </authorList>
    </citation>
    <scope>NUCLEOTIDE SEQUENCE [LARGE SCALE GENOMIC DNA]</scope>
    <source>
        <strain evidence="2">K1(2024)</strain>
    </source>
</reference>
<accession>A0ABV4Z2Q9</accession>
<evidence type="ECO:0000313" key="2">
    <source>
        <dbReference type="Proteomes" id="UP001577047"/>
    </source>
</evidence>
<proteinExistence type="predicted"/>
<dbReference type="EMBL" id="JBHFXX010000001">
    <property type="protein sequence ID" value="MFB3798916.1"/>
    <property type="molecule type" value="Genomic_DNA"/>
</dbReference>
<name>A0ABV4Z2Q9_9PSED</name>
<dbReference type="Proteomes" id="UP001577047">
    <property type="component" value="Unassembled WGS sequence"/>
</dbReference>
<keyword evidence="2" id="KW-1185">Reference proteome</keyword>
<sequence>MSLIAYLELSSVDARQLPDQRAEPSDYFDLDQSFVISRTKDGNIISKYGEDVWNLKTYDAKGRCVYNFSSWHSEDNTPVARKITEEMKKIQISRLFLYHKPRKPISITLIELRKLAKLALKNRLILSELFEERNMRKLLLPSYSHLSAKQMFLTLGLIKELYYIRAKHAQFTLGPSSFETISLMQTMYDKYPKAQRGAPQQTKLIPSRLYATLITLLHSELTDFNNNSDAIIELYARRIEDPRYGSPLRRARKHTAISWQDALSSLELDAFFSNKSISNWKALSSYIGEIQCAALYWVHLFSGMRHNEARHLPADSLTTIATGDSAISILRGYTSKIGSQIHTDTFWVTSKIIQIGILSALKIGELCAKLFNYERTKIKNYPLFPALKKIQQITQAYDGAPVISSSCHVRTLRRLLARWPDMLVRESDIRELEQFDGFRDWRNDSEVLLAEPWPLATHQCRRSLAVYCARSKLVSVGSLAVQFKQFTEMMA</sequence>
<protein>
    <submittedName>
        <fullName evidence="1">Uncharacterized protein</fullName>
    </submittedName>
</protein>
<comment type="caution">
    <text evidence="1">The sequence shown here is derived from an EMBL/GenBank/DDBJ whole genome shotgun (WGS) entry which is preliminary data.</text>
</comment>
<evidence type="ECO:0000313" key="1">
    <source>
        <dbReference type="EMBL" id="MFB3798916.1"/>
    </source>
</evidence>
<dbReference type="RefSeq" id="WP_304482758.1">
    <property type="nucleotide sequence ID" value="NZ_JAUQOQ010000001.1"/>
</dbReference>
<organism evidence="1 2">
    <name type="scientific">Pseudomonas boreofloridensis</name>
    <dbReference type="NCBI Taxonomy" id="3064348"/>
    <lineage>
        <taxon>Bacteria</taxon>
        <taxon>Pseudomonadati</taxon>
        <taxon>Pseudomonadota</taxon>
        <taxon>Gammaproteobacteria</taxon>
        <taxon>Pseudomonadales</taxon>
        <taxon>Pseudomonadaceae</taxon>
        <taxon>Pseudomonas</taxon>
    </lineage>
</organism>
<gene>
    <name evidence="1" type="ORF">ACE1YR_00490</name>
</gene>